<keyword evidence="3" id="KW-1185">Reference proteome</keyword>
<name>A0ABN3W7R1_9ACTN</name>
<protein>
    <recommendedName>
        <fullName evidence="4">Osmotically inducible protein OsmC</fullName>
    </recommendedName>
</protein>
<dbReference type="RefSeq" id="WP_344979470.1">
    <property type="nucleotide sequence ID" value="NZ_BAAAVI010000064.1"/>
</dbReference>
<evidence type="ECO:0000256" key="1">
    <source>
        <dbReference type="SAM" id="MobiDB-lite"/>
    </source>
</evidence>
<dbReference type="Pfam" id="PF02566">
    <property type="entry name" value="OsmC"/>
    <property type="match status" value="1"/>
</dbReference>
<dbReference type="InterPro" id="IPR015946">
    <property type="entry name" value="KH_dom-like_a/b"/>
</dbReference>
<dbReference type="PANTHER" id="PTHR39624:SF2">
    <property type="entry name" value="OSMC-LIKE PROTEIN"/>
    <property type="match status" value="1"/>
</dbReference>
<dbReference type="InterPro" id="IPR003718">
    <property type="entry name" value="OsmC/Ohr_fam"/>
</dbReference>
<dbReference type="EMBL" id="BAAAVI010000064">
    <property type="protein sequence ID" value="GAA2899204.1"/>
    <property type="molecule type" value="Genomic_DNA"/>
</dbReference>
<feature type="region of interest" description="Disordered" evidence="1">
    <location>
        <begin position="134"/>
        <end position="172"/>
    </location>
</feature>
<evidence type="ECO:0000313" key="2">
    <source>
        <dbReference type="EMBL" id="GAA2899204.1"/>
    </source>
</evidence>
<comment type="caution">
    <text evidence="2">The sequence shown here is derived from an EMBL/GenBank/DDBJ whole genome shotgun (WGS) entry which is preliminary data.</text>
</comment>
<proteinExistence type="predicted"/>
<dbReference type="SUPFAM" id="SSF82784">
    <property type="entry name" value="OsmC-like"/>
    <property type="match status" value="1"/>
</dbReference>
<dbReference type="InterPro" id="IPR036102">
    <property type="entry name" value="OsmC/Ohrsf"/>
</dbReference>
<accession>A0ABN3W7R1</accession>
<sequence>MMQNRNGTVTIAWRGGDRFDIQIRRHAVRVDQPRDFGGGDTGPDPVELFVGTLAACVAHRAERYLHRCEMPAGVTVTAHYDLDIRPARVGRIELVVDAPGVPAGLRDSFATVVEHSAVHNSLRLPPEITVRIQAGEAEPQPTGRLPSPTFTSRRSREKDEISTESTKGTESP</sequence>
<dbReference type="PANTHER" id="PTHR39624">
    <property type="entry name" value="PROTEIN INVOLVED IN RIMO-MEDIATED BETA-METHYLTHIOLATION OF RIBOSOMAL PROTEIN S12 YCAO"/>
    <property type="match status" value="1"/>
</dbReference>
<organism evidence="2 3">
    <name type="scientific">Streptosporangium fragile</name>
    <dbReference type="NCBI Taxonomy" id="46186"/>
    <lineage>
        <taxon>Bacteria</taxon>
        <taxon>Bacillati</taxon>
        <taxon>Actinomycetota</taxon>
        <taxon>Actinomycetes</taxon>
        <taxon>Streptosporangiales</taxon>
        <taxon>Streptosporangiaceae</taxon>
        <taxon>Streptosporangium</taxon>
    </lineage>
</organism>
<gene>
    <name evidence="2" type="ORF">GCM10010517_64710</name>
</gene>
<reference evidence="2 3" key="1">
    <citation type="journal article" date="2019" name="Int. J. Syst. Evol. Microbiol.">
        <title>The Global Catalogue of Microorganisms (GCM) 10K type strain sequencing project: providing services to taxonomists for standard genome sequencing and annotation.</title>
        <authorList>
            <consortium name="The Broad Institute Genomics Platform"/>
            <consortium name="The Broad Institute Genome Sequencing Center for Infectious Disease"/>
            <person name="Wu L."/>
            <person name="Ma J."/>
        </authorList>
    </citation>
    <scope>NUCLEOTIDE SEQUENCE [LARGE SCALE GENOMIC DNA]</scope>
    <source>
        <strain evidence="2 3">JCM 6242</strain>
    </source>
</reference>
<feature type="compositionally biased region" description="Polar residues" evidence="1">
    <location>
        <begin position="163"/>
        <end position="172"/>
    </location>
</feature>
<evidence type="ECO:0000313" key="3">
    <source>
        <dbReference type="Proteomes" id="UP001500831"/>
    </source>
</evidence>
<dbReference type="Proteomes" id="UP001500831">
    <property type="component" value="Unassembled WGS sequence"/>
</dbReference>
<evidence type="ECO:0008006" key="4">
    <source>
        <dbReference type="Google" id="ProtNLM"/>
    </source>
</evidence>
<dbReference type="Gene3D" id="3.30.300.20">
    <property type="match status" value="1"/>
</dbReference>